<sequence length="346" mass="36515">MAIGWGFIGTGNYPNSRIAPAAALAEDTTIIASYSRDRGRADEFASKHSALAAYTSVEELLADSRVDVAFVASPNNLHAAHVKLAAKAGKHVLVEKPMATTVNDCVEMVKACKASGVKLGVGFQLRYHPGHVEASRLVREGGLGVVALAQVLLGSGVRGQVKGDPRTGLRGWWESPEMVGNSRSMIGTGVHCVDDLEFILGQTVVEVAAITDGQTAETPLENLVSLSLMFSGGAIGTMCCGSRIPDAINDLTVYGSDGRILLRNAASPSLGGSLEVTSKTGNSEASYEPDPLALAKWQIEGFNQAISRDEDPRASGLDGLRSVQITDAMIESVRTKRTVRVEPILT</sequence>
<dbReference type="InterPro" id="IPR008354">
    <property type="entry name" value="Glc-Fru_OxRdtase_bac"/>
</dbReference>
<dbReference type="SUPFAM" id="SSF55347">
    <property type="entry name" value="Glyceraldehyde-3-phosphate dehydrogenase-like, C-terminal domain"/>
    <property type="match status" value="1"/>
</dbReference>
<dbReference type="GO" id="GO:0000166">
    <property type="term" value="F:nucleotide binding"/>
    <property type="evidence" value="ECO:0007669"/>
    <property type="project" value="InterPro"/>
</dbReference>
<dbReference type="PANTHER" id="PTHR43377:SF1">
    <property type="entry name" value="BILIVERDIN REDUCTASE A"/>
    <property type="match status" value="1"/>
</dbReference>
<accession>A0A160VCR0</accession>
<dbReference type="InterPro" id="IPR000683">
    <property type="entry name" value="Gfo/Idh/MocA-like_OxRdtase_N"/>
</dbReference>
<gene>
    <name evidence="3" type="ORF">MGWOODY_Clf2662</name>
</gene>
<dbReference type="PANTHER" id="PTHR43377">
    <property type="entry name" value="BILIVERDIN REDUCTASE A"/>
    <property type="match status" value="1"/>
</dbReference>
<dbReference type="Pfam" id="PF22725">
    <property type="entry name" value="GFO_IDH_MocA_C3"/>
    <property type="match status" value="1"/>
</dbReference>
<dbReference type="Pfam" id="PF01408">
    <property type="entry name" value="GFO_IDH_MocA"/>
    <property type="match status" value="1"/>
</dbReference>
<evidence type="ECO:0000313" key="3">
    <source>
        <dbReference type="EMBL" id="CUV05138.1"/>
    </source>
</evidence>
<protein>
    <submittedName>
        <fullName evidence="3">Putative oxidoreductase</fullName>
    </submittedName>
</protein>
<evidence type="ECO:0000259" key="2">
    <source>
        <dbReference type="Pfam" id="PF22725"/>
    </source>
</evidence>
<dbReference type="InterPro" id="IPR051450">
    <property type="entry name" value="Gfo/Idh/MocA_Oxidoreductases"/>
</dbReference>
<reference evidence="3" key="1">
    <citation type="submission" date="2015-10" db="EMBL/GenBank/DDBJ databases">
        <authorList>
            <person name="Gilbert D.G."/>
        </authorList>
    </citation>
    <scope>NUCLEOTIDE SEQUENCE</scope>
</reference>
<name>A0A160VCR0_9ZZZZ</name>
<proteinExistence type="predicted"/>
<dbReference type="PRINTS" id="PR01775">
    <property type="entry name" value="GLFROXRDTASE"/>
</dbReference>
<dbReference type="Gene3D" id="3.40.50.720">
    <property type="entry name" value="NAD(P)-binding Rossmann-like Domain"/>
    <property type="match status" value="1"/>
</dbReference>
<organism evidence="3">
    <name type="scientific">hydrothermal vent metagenome</name>
    <dbReference type="NCBI Taxonomy" id="652676"/>
    <lineage>
        <taxon>unclassified sequences</taxon>
        <taxon>metagenomes</taxon>
        <taxon>ecological metagenomes</taxon>
    </lineage>
</organism>
<dbReference type="SUPFAM" id="SSF51735">
    <property type="entry name" value="NAD(P)-binding Rossmann-fold domains"/>
    <property type="match status" value="1"/>
</dbReference>
<dbReference type="InterPro" id="IPR055170">
    <property type="entry name" value="GFO_IDH_MocA-like_dom"/>
</dbReference>
<feature type="domain" description="GFO/IDH/MocA-like oxidoreductase" evidence="2">
    <location>
        <begin position="133"/>
        <end position="260"/>
    </location>
</feature>
<feature type="domain" description="Gfo/Idh/MocA-like oxidoreductase N-terminal" evidence="1">
    <location>
        <begin position="4"/>
        <end position="123"/>
    </location>
</feature>
<dbReference type="AlphaFoldDB" id="A0A160VCR0"/>
<dbReference type="EMBL" id="FAXA01000248">
    <property type="protein sequence ID" value="CUV05138.1"/>
    <property type="molecule type" value="Genomic_DNA"/>
</dbReference>
<evidence type="ECO:0000259" key="1">
    <source>
        <dbReference type="Pfam" id="PF01408"/>
    </source>
</evidence>
<dbReference type="InterPro" id="IPR036291">
    <property type="entry name" value="NAD(P)-bd_dom_sf"/>
</dbReference>
<dbReference type="Gene3D" id="3.30.360.10">
    <property type="entry name" value="Dihydrodipicolinate Reductase, domain 2"/>
    <property type="match status" value="1"/>
</dbReference>